<evidence type="ECO:0000313" key="9">
    <source>
        <dbReference type="Proteomes" id="UP000320055"/>
    </source>
</evidence>
<evidence type="ECO:0000256" key="5">
    <source>
        <dbReference type="ARBA" id="ARBA00023014"/>
    </source>
</evidence>
<dbReference type="PROSITE" id="PS51332">
    <property type="entry name" value="B12_BINDING"/>
    <property type="match status" value="1"/>
</dbReference>
<evidence type="ECO:0000259" key="6">
    <source>
        <dbReference type="PROSITE" id="PS51332"/>
    </source>
</evidence>
<dbReference type="InterPro" id="IPR007197">
    <property type="entry name" value="rSAM"/>
</dbReference>
<dbReference type="PROSITE" id="PS51918">
    <property type="entry name" value="RADICAL_SAM"/>
    <property type="match status" value="1"/>
</dbReference>
<feature type="domain" description="Radical SAM core" evidence="7">
    <location>
        <begin position="188"/>
        <end position="409"/>
    </location>
</feature>
<dbReference type="EMBL" id="CAACVJ010000703">
    <property type="protein sequence ID" value="VEP18873.1"/>
    <property type="molecule type" value="Genomic_DNA"/>
</dbReference>
<accession>A0A563W5P8</accession>
<dbReference type="NCBIfam" id="TIGR02026">
    <property type="entry name" value="BchE"/>
    <property type="match status" value="1"/>
</dbReference>
<dbReference type="InterPro" id="IPR006158">
    <property type="entry name" value="Cobalamin-bd"/>
</dbReference>
<dbReference type="Gene3D" id="3.20.20.70">
    <property type="entry name" value="Aldolase class I"/>
    <property type="match status" value="1"/>
</dbReference>
<dbReference type="AlphaFoldDB" id="A0A563W5P8"/>
<name>A0A563W5P8_9CYAN</name>
<evidence type="ECO:0000313" key="8">
    <source>
        <dbReference type="EMBL" id="VEP18873.1"/>
    </source>
</evidence>
<evidence type="ECO:0000259" key="7">
    <source>
        <dbReference type="PROSITE" id="PS51918"/>
    </source>
</evidence>
<dbReference type="GO" id="GO:0046872">
    <property type="term" value="F:metal ion binding"/>
    <property type="evidence" value="ECO:0007669"/>
    <property type="project" value="UniProtKB-KW"/>
</dbReference>
<keyword evidence="9" id="KW-1185">Reference proteome</keyword>
<dbReference type="InterPro" id="IPR051198">
    <property type="entry name" value="BchE-like"/>
</dbReference>
<dbReference type="SFLD" id="SFLDS00029">
    <property type="entry name" value="Radical_SAM"/>
    <property type="match status" value="1"/>
</dbReference>
<dbReference type="SFLD" id="SFLDG01123">
    <property type="entry name" value="methyltransferase_(Class_B)"/>
    <property type="match status" value="1"/>
</dbReference>
<feature type="domain" description="B12-binding" evidence="6">
    <location>
        <begin position="9"/>
        <end position="145"/>
    </location>
</feature>
<comment type="cofactor">
    <cofactor evidence="1">
        <name>[4Fe-4S] cluster</name>
        <dbReference type="ChEBI" id="CHEBI:49883"/>
    </cofactor>
</comment>
<dbReference type="SUPFAM" id="SSF52242">
    <property type="entry name" value="Cobalamin (vitamin B12)-binding domain"/>
    <property type="match status" value="1"/>
</dbReference>
<dbReference type="InterPro" id="IPR013785">
    <property type="entry name" value="Aldolase_TIM"/>
</dbReference>
<dbReference type="InterPro" id="IPR058240">
    <property type="entry name" value="rSAM_sf"/>
</dbReference>
<gene>
    <name evidence="8" type="primary">bchE</name>
    <name evidence="8" type="ORF">H1P_940013</name>
</gene>
<organism evidence="8 9">
    <name type="scientific">Hyella patelloides LEGE 07179</name>
    <dbReference type="NCBI Taxonomy" id="945734"/>
    <lineage>
        <taxon>Bacteria</taxon>
        <taxon>Bacillati</taxon>
        <taxon>Cyanobacteriota</taxon>
        <taxon>Cyanophyceae</taxon>
        <taxon>Pleurocapsales</taxon>
        <taxon>Hyellaceae</taxon>
        <taxon>Hyella</taxon>
    </lineage>
</organism>
<evidence type="ECO:0000256" key="2">
    <source>
        <dbReference type="ARBA" id="ARBA00022691"/>
    </source>
</evidence>
<dbReference type="RefSeq" id="WP_144868425.1">
    <property type="nucleotide sequence ID" value="NZ_LR213851.1"/>
</dbReference>
<keyword evidence="5" id="KW-0411">Iron-sulfur</keyword>
<dbReference type="Pfam" id="PF02310">
    <property type="entry name" value="B12-binding"/>
    <property type="match status" value="1"/>
</dbReference>
<dbReference type="Proteomes" id="UP000320055">
    <property type="component" value="Unassembled WGS sequence"/>
</dbReference>
<dbReference type="PANTHER" id="PTHR43409">
    <property type="entry name" value="ANAEROBIC MAGNESIUM-PROTOPORPHYRIN IX MONOMETHYL ESTER CYCLASE-RELATED"/>
    <property type="match status" value="1"/>
</dbReference>
<dbReference type="InterPro" id="IPR034466">
    <property type="entry name" value="Methyltransferase_Class_B"/>
</dbReference>
<sequence length="503" mass="58434">MDILIVNPPHPAIGSRIPKEQLPPLGLLCVGGSLLDAGHDVKLLDAELEPLSHDEIVNQVVTHRPQILMIGHSGSTSAHPIVVELTRRFRKELPNLIIIYGGVFPTYHFNDILTQEPQIDIIIRGEGEATAPKLIAAIESGNDLKNVKGIAFRRQNQIVETPPAPMIQDLDAYRVGWELIDHQRYSYYGGKRAVVMQFSRGCPHLCNYCGQRGFWARWRHRNPQKFAQEIAWLHRTHGVELFNLADENPTVNKAIWRELCEAIIAENINITIIGSTRADDIVRDADILHLYRQAGVERFLLGMENTDEATLKKIRKGGATKTDREAIRLLRQHGILSLATWVTDFEDVTDRDFIRSLRQLLLYDPDQIMTLYVTPHRWTGYYRLASQRRVIQLDRRKWDYKHQVLETINMAPWRIFLWVKFIELVLQGRPKALWRSLFQPDRAARHGMNWFSRMGWRVLLHEWKNFWFHDHRVKNGLTLEQFWGASQDHQEIPLDIRAKQEVN</sequence>
<dbReference type="GO" id="GO:0005829">
    <property type="term" value="C:cytosol"/>
    <property type="evidence" value="ECO:0007669"/>
    <property type="project" value="TreeGrafter"/>
</dbReference>
<protein>
    <submittedName>
        <fullName evidence="8">Magnesium-protoporphyrin IX monomethyl ester (Oxidative) cyclase</fullName>
        <ecNumber evidence="8">1.14.13.-</ecNumber>
    </submittedName>
</protein>
<proteinExistence type="predicted"/>
<dbReference type="GO" id="GO:0031419">
    <property type="term" value="F:cobalamin binding"/>
    <property type="evidence" value="ECO:0007669"/>
    <property type="project" value="InterPro"/>
</dbReference>
<dbReference type="SMART" id="SM00729">
    <property type="entry name" value="Elp3"/>
    <property type="match status" value="1"/>
</dbReference>
<dbReference type="SFLD" id="SFLDG01082">
    <property type="entry name" value="B12-binding_domain_containing"/>
    <property type="match status" value="1"/>
</dbReference>
<evidence type="ECO:0000256" key="1">
    <source>
        <dbReference type="ARBA" id="ARBA00001966"/>
    </source>
</evidence>
<evidence type="ECO:0000256" key="3">
    <source>
        <dbReference type="ARBA" id="ARBA00022723"/>
    </source>
</evidence>
<dbReference type="CDD" id="cd02068">
    <property type="entry name" value="radical_SAM_B12_BD"/>
    <property type="match status" value="1"/>
</dbReference>
<evidence type="ECO:0000256" key="4">
    <source>
        <dbReference type="ARBA" id="ARBA00023004"/>
    </source>
</evidence>
<dbReference type="PANTHER" id="PTHR43409:SF13">
    <property type="entry name" value="ANAEROBIC MAGNESIUM-PROTOPORPHYRIN IX MONOMETHYL ESTER CYCLASE"/>
    <property type="match status" value="1"/>
</dbReference>
<dbReference type="EC" id="1.14.13.-" evidence="8"/>
<dbReference type="SUPFAM" id="SSF102114">
    <property type="entry name" value="Radical SAM enzymes"/>
    <property type="match status" value="1"/>
</dbReference>
<dbReference type="InterPro" id="IPR036724">
    <property type="entry name" value="Cobalamin-bd_sf"/>
</dbReference>
<dbReference type="Gene3D" id="3.40.50.280">
    <property type="entry name" value="Cobalamin-binding domain"/>
    <property type="match status" value="1"/>
</dbReference>
<reference evidence="8 9" key="1">
    <citation type="submission" date="2019-01" db="EMBL/GenBank/DDBJ databases">
        <authorList>
            <person name="Brito A."/>
        </authorList>
    </citation>
    <scope>NUCLEOTIDE SEQUENCE [LARGE SCALE GENOMIC DNA]</scope>
    <source>
        <strain evidence="8">1</strain>
    </source>
</reference>
<dbReference type="CDD" id="cd01335">
    <property type="entry name" value="Radical_SAM"/>
    <property type="match status" value="1"/>
</dbReference>
<dbReference type="InterPro" id="IPR006638">
    <property type="entry name" value="Elp3/MiaA/NifB-like_rSAM"/>
</dbReference>
<keyword evidence="8" id="KW-0560">Oxidoreductase</keyword>
<dbReference type="GO" id="GO:0016491">
    <property type="term" value="F:oxidoreductase activity"/>
    <property type="evidence" value="ECO:0007669"/>
    <property type="project" value="UniProtKB-KW"/>
</dbReference>
<dbReference type="OrthoDB" id="9801424at2"/>
<dbReference type="Pfam" id="PF04055">
    <property type="entry name" value="Radical_SAM"/>
    <property type="match status" value="1"/>
</dbReference>
<dbReference type="GO" id="GO:0051539">
    <property type="term" value="F:4 iron, 4 sulfur cluster binding"/>
    <property type="evidence" value="ECO:0007669"/>
    <property type="project" value="UniProtKB-KW"/>
</dbReference>
<keyword evidence="3" id="KW-0479">Metal-binding</keyword>
<keyword evidence="4" id="KW-0408">Iron</keyword>
<keyword evidence="2" id="KW-0949">S-adenosyl-L-methionine</keyword>